<dbReference type="SUPFAM" id="SSF81606">
    <property type="entry name" value="PP2C-like"/>
    <property type="match status" value="1"/>
</dbReference>
<evidence type="ECO:0000256" key="3">
    <source>
        <dbReference type="ARBA" id="ARBA00022801"/>
    </source>
</evidence>
<evidence type="ECO:0000313" key="9">
    <source>
        <dbReference type="Proteomes" id="UP001295423"/>
    </source>
</evidence>
<dbReference type="GO" id="GO:0046872">
    <property type="term" value="F:metal ion binding"/>
    <property type="evidence" value="ECO:0007669"/>
    <property type="project" value="UniProtKB-KW"/>
</dbReference>
<dbReference type="Proteomes" id="UP001295423">
    <property type="component" value="Unassembled WGS sequence"/>
</dbReference>
<dbReference type="GO" id="GO:0016020">
    <property type="term" value="C:membrane"/>
    <property type="evidence" value="ECO:0007669"/>
    <property type="project" value="UniProtKB-SubCell"/>
</dbReference>
<dbReference type="AlphaFoldDB" id="A0AAD2GBZ8"/>
<evidence type="ECO:0000313" key="8">
    <source>
        <dbReference type="EMBL" id="CAJ1968147.1"/>
    </source>
</evidence>
<dbReference type="GO" id="GO:0004722">
    <property type="term" value="F:protein serine/threonine phosphatase activity"/>
    <property type="evidence" value="ECO:0007669"/>
    <property type="project" value="InterPro"/>
</dbReference>
<dbReference type="SMART" id="SM00332">
    <property type="entry name" value="PP2Cc"/>
    <property type="match status" value="1"/>
</dbReference>
<dbReference type="InterPro" id="IPR036457">
    <property type="entry name" value="PPM-type-like_dom_sf"/>
</dbReference>
<feature type="domain" description="PPM-type phosphatase" evidence="7">
    <location>
        <begin position="30"/>
        <end position="319"/>
    </location>
</feature>
<evidence type="ECO:0000256" key="4">
    <source>
        <dbReference type="ARBA" id="ARBA00022912"/>
    </source>
</evidence>
<organism evidence="8 9">
    <name type="scientific">Cylindrotheca closterium</name>
    <dbReference type="NCBI Taxonomy" id="2856"/>
    <lineage>
        <taxon>Eukaryota</taxon>
        <taxon>Sar</taxon>
        <taxon>Stramenopiles</taxon>
        <taxon>Ochrophyta</taxon>
        <taxon>Bacillariophyta</taxon>
        <taxon>Bacillariophyceae</taxon>
        <taxon>Bacillariophycidae</taxon>
        <taxon>Bacillariales</taxon>
        <taxon>Bacillariaceae</taxon>
        <taxon>Cylindrotheca</taxon>
    </lineage>
</organism>
<name>A0AAD2GBZ8_9STRA</name>
<gene>
    <name evidence="8" type="ORF">CYCCA115_LOCUS23102</name>
</gene>
<keyword evidence="3 5" id="KW-0378">Hydrolase</keyword>
<comment type="caution">
    <text evidence="8">The sequence shown here is derived from an EMBL/GenBank/DDBJ whole genome shotgun (WGS) entry which is preliminary data.</text>
</comment>
<evidence type="ECO:0000256" key="5">
    <source>
        <dbReference type="RuleBase" id="RU003465"/>
    </source>
</evidence>
<feature type="region of interest" description="Disordered" evidence="6">
    <location>
        <begin position="1"/>
        <end position="24"/>
    </location>
</feature>
<dbReference type="InterPro" id="IPR015655">
    <property type="entry name" value="PP2C"/>
</dbReference>
<evidence type="ECO:0000256" key="6">
    <source>
        <dbReference type="SAM" id="MobiDB-lite"/>
    </source>
</evidence>
<evidence type="ECO:0000256" key="1">
    <source>
        <dbReference type="ARBA" id="ARBA00004170"/>
    </source>
</evidence>
<proteinExistence type="inferred from homology"/>
<protein>
    <recommendedName>
        <fullName evidence="7">PPM-type phosphatase domain-containing protein</fullName>
    </recommendedName>
</protein>
<dbReference type="InterPro" id="IPR000222">
    <property type="entry name" value="PP2C_BS"/>
</dbReference>
<accession>A0AAD2GBZ8</accession>
<dbReference type="Pfam" id="PF00481">
    <property type="entry name" value="PP2C"/>
    <property type="match status" value="2"/>
</dbReference>
<comment type="subcellular location">
    <subcellularLocation>
        <location evidence="1">Membrane</location>
        <topology evidence="1">Peripheral membrane protein</topology>
    </subcellularLocation>
</comment>
<dbReference type="CDD" id="cd00143">
    <property type="entry name" value="PP2Cc"/>
    <property type="match status" value="1"/>
</dbReference>
<dbReference type="PANTHER" id="PTHR47992">
    <property type="entry name" value="PROTEIN PHOSPHATASE"/>
    <property type="match status" value="1"/>
</dbReference>
<evidence type="ECO:0000259" key="7">
    <source>
        <dbReference type="PROSITE" id="PS51746"/>
    </source>
</evidence>
<sequence length="319" mass="34912">MMQVETATTSTSTTTTSPSNSALSPLSPRLVSICEEMNPSKRSTMEDCCVYAPEGTWDGPPDVAFLGVYDGHGGRDMVEYLEDGLQWHVAQELCCQNDDAPMATRLERAFLMADIHSEQLGVSMSGATVAMCLVKKHSTNKKDDDDSSSLRTIYAANAGDARIVLGHEGKAQRLTHDHKPDDPVEIERIEKAGGFLFKQRVVGVLAVTRSLGDHCMKDFVIAKPYCSELEIRLPSANHFFSEEEKEGESRESGESSSSSLPSFLILACDGLWDVLEDQQAVDMVWTHGAHDPHNVAKHLVKEALAKGSMDNISVVVAWL</sequence>
<dbReference type="PROSITE" id="PS51746">
    <property type="entry name" value="PPM_2"/>
    <property type="match status" value="1"/>
</dbReference>
<comment type="similarity">
    <text evidence="5">Belongs to the PP2C family.</text>
</comment>
<dbReference type="Gene3D" id="3.60.40.10">
    <property type="entry name" value="PPM-type phosphatase domain"/>
    <property type="match status" value="1"/>
</dbReference>
<keyword evidence="2" id="KW-0479">Metal-binding</keyword>
<dbReference type="PROSITE" id="PS01032">
    <property type="entry name" value="PPM_1"/>
    <property type="match status" value="1"/>
</dbReference>
<dbReference type="InterPro" id="IPR001932">
    <property type="entry name" value="PPM-type_phosphatase-like_dom"/>
</dbReference>
<evidence type="ECO:0000256" key="2">
    <source>
        <dbReference type="ARBA" id="ARBA00022723"/>
    </source>
</evidence>
<keyword evidence="4 5" id="KW-0904">Protein phosphatase</keyword>
<keyword evidence="9" id="KW-1185">Reference proteome</keyword>
<reference evidence="8" key="1">
    <citation type="submission" date="2023-08" db="EMBL/GenBank/DDBJ databases">
        <authorList>
            <person name="Audoor S."/>
            <person name="Bilcke G."/>
        </authorList>
    </citation>
    <scope>NUCLEOTIDE SEQUENCE</scope>
</reference>
<dbReference type="EMBL" id="CAKOGP040002369">
    <property type="protein sequence ID" value="CAJ1968147.1"/>
    <property type="molecule type" value="Genomic_DNA"/>
</dbReference>